<dbReference type="AlphaFoldDB" id="A0AAD5BZU5"/>
<keyword evidence="1" id="KW-0493">Microtubule</keyword>
<gene>
    <name evidence="6" type="ORF">M8C21_005248</name>
</gene>
<organism evidence="6 7">
    <name type="scientific">Ambrosia artemisiifolia</name>
    <name type="common">Common ragweed</name>
    <dbReference type="NCBI Taxonomy" id="4212"/>
    <lineage>
        <taxon>Eukaryota</taxon>
        <taxon>Viridiplantae</taxon>
        <taxon>Streptophyta</taxon>
        <taxon>Embryophyta</taxon>
        <taxon>Tracheophyta</taxon>
        <taxon>Spermatophyta</taxon>
        <taxon>Magnoliopsida</taxon>
        <taxon>eudicotyledons</taxon>
        <taxon>Gunneridae</taxon>
        <taxon>Pentapetalae</taxon>
        <taxon>asterids</taxon>
        <taxon>campanulids</taxon>
        <taxon>Asterales</taxon>
        <taxon>Asteraceae</taxon>
        <taxon>Asteroideae</taxon>
        <taxon>Heliantheae alliance</taxon>
        <taxon>Heliantheae</taxon>
        <taxon>Ambrosia</taxon>
    </lineage>
</organism>
<keyword evidence="4" id="KW-0175">Coiled coil</keyword>
<protein>
    <submittedName>
        <fullName evidence="6">Uncharacterized protein</fullName>
    </submittedName>
</protein>
<evidence type="ECO:0000256" key="2">
    <source>
        <dbReference type="ARBA" id="ARBA00022741"/>
    </source>
</evidence>
<comment type="caution">
    <text evidence="6">The sequence shown here is derived from an EMBL/GenBank/DDBJ whole genome shotgun (WGS) entry which is preliminary data.</text>
</comment>
<accession>A0AAD5BZU5</accession>
<evidence type="ECO:0000313" key="6">
    <source>
        <dbReference type="EMBL" id="KAI7732532.1"/>
    </source>
</evidence>
<evidence type="ECO:0000313" key="7">
    <source>
        <dbReference type="Proteomes" id="UP001206925"/>
    </source>
</evidence>
<reference evidence="6" key="1">
    <citation type="submission" date="2022-06" db="EMBL/GenBank/DDBJ databases">
        <title>Uncovering the hologenomic basis of an extraordinary plant invasion.</title>
        <authorList>
            <person name="Bieker V.C."/>
            <person name="Martin M.D."/>
            <person name="Gilbert T."/>
            <person name="Hodgins K."/>
            <person name="Battlay P."/>
            <person name="Petersen B."/>
            <person name="Wilson J."/>
        </authorList>
    </citation>
    <scope>NUCLEOTIDE SEQUENCE</scope>
    <source>
        <strain evidence="6">AA19_3_7</strain>
        <tissue evidence="6">Leaf</tissue>
    </source>
</reference>
<dbReference type="InterPro" id="IPR044986">
    <property type="entry name" value="KIF15/KIN-12"/>
</dbReference>
<proteinExistence type="predicted"/>
<keyword evidence="2" id="KW-0547">Nucleotide-binding</keyword>
<dbReference type="PANTHER" id="PTHR37739">
    <property type="entry name" value="KINESIN-LIKE PROTEIN KIN-12D"/>
    <property type="match status" value="1"/>
</dbReference>
<name>A0AAD5BZU5_AMBAR</name>
<dbReference type="PANTHER" id="PTHR37739:SF8">
    <property type="entry name" value="KINESIN-LIKE PROTEIN KIN-12D"/>
    <property type="match status" value="1"/>
</dbReference>
<dbReference type="GO" id="GO:0005874">
    <property type="term" value="C:microtubule"/>
    <property type="evidence" value="ECO:0007669"/>
    <property type="project" value="UniProtKB-KW"/>
</dbReference>
<dbReference type="Proteomes" id="UP001206925">
    <property type="component" value="Unassembled WGS sequence"/>
</dbReference>
<keyword evidence="5" id="KW-0505">Motor protein</keyword>
<evidence type="ECO:0000256" key="5">
    <source>
        <dbReference type="ARBA" id="ARBA00023175"/>
    </source>
</evidence>
<dbReference type="EMBL" id="JAMZMK010010206">
    <property type="protein sequence ID" value="KAI7732532.1"/>
    <property type="molecule type" value="Genomic_DNA"/>
</dbReference>
<evidence type="ECO:0000256" key="1">
    <source>
        <dbReference type="ARBA" id="ARBA00022701"/>
    </source>
</evidence>
<keyword evidence="3" id="KW-0067">ATP-binding</keyword>
<dbReference type="GO" id="GO:0005524">
    <property type="term" value="F:ATP binding"/>
    <property type="evidence" value="ECO:0007669"/>
    <property type="project" value="UniProtKB-KW"/>
</dbReference>
<evidence type="ECO:0000256" key="3">
    <source>
        <dbReference type="ARBA" id="ARBA00022840"/>
    </source>
</evidence>
<evidence type="ECO:0000256" key="4">
    <source>
        <dbReference type="ARBA" id="ARBA00023054"/>
    </source>
</evidence>
<sequence length="162" mass="18411">MMLPRMDDDDNHDDDEEMEIVEEAEQLVPVDFEPLDDNISKQIVIPKAVEKVLSGAIRRKMALEEFCTRQNAEIMQLNRLVQQYKHERECNLIIGQLQEDKIARLENLMEGVPLAEEFVDEDLTSLANQHVPTIVLASRLPDLSGMVLHSPHVASGQTNLLV</sequence>
<keyword evidence="7" id="KW-1185">Reference proteome</keyword>